<feature type="domain" description="Multidrug resistance protein MdtA-like barrel-sandwich hybrid" evidence="7">
    <location>
        <begin position="69"/>
        <end position="189"/>
    </location>
</feature>
<dbReference type="InterPro" id="IPR058624">
    <property type="entry name" value="MdtA-like_HH"/>
</dbReference>
<dbReference type="InterPro" id="IPR058625">
    <property type="entry name" value="MdtA-like_BSH"/>
</dbReference>
<evidence type="ECO:0000256" key="4">
    <source>
        <dbReference type="ARBA" id="ARBA00023054"/>
    </source>
</evidence>
<feature type="domain" description="CusB-like beta-barrel" evidence="8">
    <location>
        <begin position="205"/>
        <end position="273"/>
    </location>
</feature>
<evidence type="ECO:0000256" key="5">
    <source>
        <dbReference type="SAM" id="MobiDB-lite"/>
    </source>
</evidence>
<dbReference type="EMBL" id="VASG01000007">
    <property type="protein sequence ID" value="TLP70752.1"/>
    <property type="molecule type" value="Genomic_DNA"/>
</dbReference>
<dbReference type="InterPro" id="IPR006143">
    <property type="entry name" value="RND_pump_MFP"/>
</dbReference>
<keyword evidence="3" id="KW-0813">Transport</keyword>
<reference evidence="11" key="2">
    <citation type="submission" date="2019-06" db="EMBL/GenBank/DDBJ databases">
        <title>AzeR, a transcriptional regulator that responds to azelaic acid in Pseudomonas nitroreducens.</title>
        <authorList>
            <person name="Bez C."/>
            <person name="Javvadi S.G."/>
            <person name="Bertani I."/>
            <person name="Devescovi G."/>
            <person name="Studholme D.J."/>
            <person name="Geller A."/>
            <person name="Levy A."/>
            <person name="Venturi V."/>
        </authorList>
    </citation>
    <scope>NUCLEOTIDE SEQUENCE [LARGE SCALE GENOMIC DNA]</scope>
    <source>
        <strain evidence="11">DSM 9128</strain>
    </source>
</reference>
<evidence type="ECO:0000256" key="3">
    <source>
        <dbReference type="ARBA" id="ARBA00022448"/>
    </source>
</evidence>
<comment type="similarity">
    <text evidence="2">Belongs to the membrane fusion protein (MFP) (TC 8.A.1) family.</text>
</comment>
<dbReference type="Gene3D" id="2.40.50.100">
    <property type="match status" value="1"/>
</dbReference>
<dbReference type="InterPro" id="IPR058792">
    <property type="entry name" value="Beta-barrel_RND_2"/>
</dbReference>
<dbReference type="Gene3D" id="2.40.30.170">
    <property type="match status" value="1"/>
</dbReference>
<dbReference type="FunFam" id="2.40.30.170:FF:000010">
    <property type="entry name" value="Efflux RND transporter periplasmic adaptor subunit"/>
    <property type="match status" value="1"/>
</dbReference>
<reference evidence="10 11" key="1">
    <citation type="submission" date="2019-05" db="EMBL/GenBank/DDBJ databases">
        <authorList>
            <person name="Moore K."/>
            <person name="O'Neill P."/>
            <person name="Farbos A."/>
            <person name="Studholme D.J."/>
        </authorList>
    </citation>
    <scope>NUCLEOTIDE SEQUENCE [LARGE SCALE GENOMIC DNA]</scope>
    <source>
        <strain evidence="10 11">DSM 9128</strain>
    </source>
</reference>
<protein>
    <submittedName>
        <fullName evidence="10">Efflux RND transporter periplasmic adaptor subunit</fullName>
    </submittedName>
</protein>
<evidence type="ECO:0000313" key="11">
    <source>
        <dbReference type="Proteomes" id="UP000307510"/>
    </source>
</evidence>
<dbReference type="Pfam" id="PF25954">
    <property type="entry name" value="Beta-barrel_RND_2"/>
    <property type="match status" value="1"/>
</dbReference>
<dbReference type="PANTHER" id="PTHR30469">
    <property type="entry name" value="MULTIDRUG RESISTANCE PROTEIN MDTA"/>
    <property type="match status" value="1"/>
</dbReference>
<comment type="subcellular location">
    <subcellularLocation>
        <location evidence="1">Cell envelope</location>
    </subcellularLocation>
</comment>
<dbReference type="Proteomes" id="UP000307510">
    <property type="component" value="Unassembled WGS sequence"/>
</dbReference>
<dbReference type="GO" id="GO:0015562">
    <property type="term" value="F:efflux transmembrane transporter activity"/>
    <property type="evidence" value="ECO:0007669"/>
    <property type="project" value="TreeGrafter"/>
</dbReference>
<feature type="domain" description="Multidrug resistance protein MdtA-like alpha-helical hairpin" evidence="6">
    <location>
        <begin position="103"/>
        <end position="162"/>
    </location>
</feature>
<dbReference type="AlphaFoldDB" id="A0A5R8ZWI4"/>
<feature type="region of interest" description="Disordered" evidence="5">
    <location>
        <begin position="309"/>
        <end position="328"/>
    </location>
</feature>
<dbReference type="Pfam" id="PF25917">
    <property type="entry name" value="BSH_RND"/>
    <property type="match status" value="1"/>
</dbReference>
<dbReference type="PANTHER" id="PTHR30469:SF11">
    <property type="entry name" value="BLL4320 PROTEIN"/>
    <property type="match status" value="1"/>
</dbReference>
<gene>
    <name evidence="10" type="ORF">FEA48_23225</name>
</gene>
<dbReference type="SUPFAM" id="SSF111369">
    <property type="entry name" value="HlyD-like secretion proteins"/>
    <property type="match status" value="1"/>
</dbReference>
<dbReference type="InterPro" id="IPR058627">
    <property type="entry name" value="MdtA-like_C"/>
</dbReference>
<sequence>MLRRMLIMLGVVAVIVAVLAGSKYLSIKKQIAMFSAPRPPVSVNAAHAEERDWQSRLQAIGTLRAIQGVTLTAEVSGTVSAVQFVSGDKVKVGQPVVQLESDVEQATLRTAEADLGLAQVEYERGKSLVGRQAISKSEYDRLAAQLNRSTATVAQLRAALAKKRILAPFSGTIGIRQVDVGDYVSPGTEIVTLQDLTTLQVDFFLPEQDFPLLKRGQKVVVRVAAYPGQSFDAQIDAISPRVDNQTRNLLVRASMANPDGKLLPGMFANLEVQLPDSAPRVVVPETAVAFTLYGNSVYVVVPQKKKADDKEADVASTSQTKVTESSQKKLEVERRFVKTGERREGSVVILEGLKAGEEVVTSGQLKLDNGTAVAIVKDPQ</sequence>
<dbReference type="Gene3D" id="2.40.420.20">
    <property type="match status" value="1"/>
</dbReference>
<organism evidence="10 11">
    <name type="scientific">Pseudomonas nitroreducens</name>
    <dbReference type="NCBI Taxonomy" id="46680"/>
    <lineage>
        <taxon>Bacteria</taxon>
        <taxon>Pseudomonadati</taxon>
        <taxon>Pseudomonadota</taxon>
        <taxon>Gammaproteobacteria</taxon>
        <taxon>Pseudomonadales</taxon>
        <taxon>Pseudomonadaceae</taxon>
        <taxon>Pseudomonas</taxon>
    </lineage>
</organism>
<evidence type="ECO:0000259" key="6">
    <source>
        <dbReference type="Pfam" id="PF25876"/>
    </source>
</evidence>
<name>A0A5R8ZWI4_PSENT</name>
<dbReference type="Gene3D" id="1.10.287.470">
    <property type="entry name" value="Helix hairpin bin"/>
    <property type="match status" value="1"/>
</dbReference>
<dbReference type="NCBIfam" id="TIGR01730">
    <property type="entry name" value="RND_mfp"/>
    <property type="match status" value="1"/>
</dbReference>
<evidence type="ECO:0000256" key="2">
    <source>
        <dbReference type="ARBA" id="ARBA00009477"/>
    </source>
</evidence>
<dbReference type="RefSeq" id="WP_138215913.1">
    <property type="nucleotide sequence ID" value="NZ_VASG01000007.1"/>
</dbReference>
<dbReference type="Pfam" id="PF25967">
    <property type="entry name" value="RND-MFP_C"/>
    <property type="match status" value="1"/>
</dbReference>
<keyword evidence="4" id="KW-0175">Coiled coil</keyword>
<evidence type="ECO:0000259" key="8">
    <source>
        <dbReference type="Pfam" id="PF25954"/>
    </source>
</evidence>
<feature type="compositionally biased region" description="Polar residues" evidence="5">
    <location>
        <begin position="316"/>
        <end position="325"/>
    </location>
</feature>
<evidence type="ECO:0000256" key="1">
    <source>
        <dbReference type="ARBA" id="ARBA00004196"/>
    </source>
</evidence>
<evidence type="ECO:0000259" key="7">
    <source>
        <dbReference type="Pfam" id="PF25917"/>
    </source>
</evidence>
<comment type="caution">
    <text evidence="10">The sequence shown here is derived from an EMBL/GenBank/DDBJ whole genome shotgun (WGS) entry which is preliminary data.</text>
</comment>
<dbReference type="GO" id="GO:1990281">
    <property type="term" value="C:efflux pump complex"/>
    <property type="evidence" value="ECO:0007669"/>
    <property type="project" value="TreeGrafter"/>
</dbReference>
<feature type="domain" description="Multidrug resistance protein MdtA-like C-terminal permuted SH3" evidence="9">
    <location>
        <begin position="328"/>
        <end position="363"/>
    </location>
</feature>
<evidence type="ECO:0000313" key="10">
    <source>
        <dbReference type="EMBL" id="TLP70752.1"/>
    </source>
</evidence>
<evidence type="ECO:0000259" key="9">
    <source>
        <dbReference type="Pfam" id="PF25967"/>
    </source>
</evidence>
<dbReference type="Pfam" id="PF25876">
    <property type="entry name" value="HH_MFP_RND"/>
    <property type="match status" value="1"/>
</dbReference>
<accession>A0A5R8ZWI4</accession>
<proteinExistence type="inferred from homology"/>